<comment type="caution">
    <text evidence="3">The sequence shown here is derived from an EMBL/GenBank/DDBJ whole genome shotgun (WGS) entry which is preliminary data.</text>
</comment>
<keyword evidence="2" id="KW-0472">Membrane</keyword>
<feature type="compositionally biased region" description="Low complexity" evidence="1">
    <location>
        <begin position="275"/>
        <end position="285"/>
    </location>
</feature>
<evidence type="ECO:0000256" key="2">
    <source>
        <dbReference type="SAM" id="Phobius"/>
    </source>
</evidence>
<evidence type="ECO:0000256" key="1">
    <source>
        <dbReference type="SAM" id="MobiDB-lite"/>
    </source>
</evidence>
<dbReference type="InParanoid" id="A0A0V0R8C9"/>
<keyword evidence="2" id="KW-0812">Transmembrane</keyword>
<reference evidence="3 4" key="1">
    <citation type="journal article" date="2015" name="Sci. Rep.">
        <title>Genome of the facultative scuticociliatosis pathogen Pseudocohnilembus persalinus provides insight into its virulence through horizontal gene transfer.</title>
        <authorList>
            <person name="Xiong J."/>
            <person name="Wang G."/>
            <person name="Cheng J."/>
            <person name="Tian M."/>
            <person name="Pan X."/>
            <person name="Warren A."/>
            <person name="Jiang C."/>
            <person name="Yuan D."/>
            <person name="Miao W."/>
        </authorList>
    </citation>
    <scope>NUCLEOTIDE SEQUENCE [LARGE SCALE GENOMIC DNA]</scope>
    <source>
        <strain evidence="3">36N120E</strain>
    </source>
</reference>
<proteinExistence type="predicted"/>
<dbReference type="Proteomes" id="UP000054937">
    <property type="component" value="Unassembled WGS sequence"/>
</dbReference>
<sequence length="481" mass="57465">MSNQTKGTKASNFDGHQFGFIQQQQQQQNQLIEQQNNLLTYSISQAQIEAQSNNQFKNQEKKCCVFCKRTAFGSQMLIYPCLCGYMAHRFCLKKYMIINFQEACQKCLAHYQVQKSNIALTHVMTGYQFYTLVVKLTFQAVIIIISYYLPHYIRTDYDDDNDQQLTSSRYIYSTWESVILYLSYITIGLNLLYLIIMLLKFWKNIQIKDINILCQVNEIHLQNKTQNSKIFKEFVLEIYSKLIYIQDLQLLQKSLMQPFLNPRWYFVKTRKQMQNKNKQNSNNQSDFDSKLDSDTNGSFLEHGEEDNKFLSESQQFNKKNYVEEYDYLQDQTFEQFIETLFTNNNQFNKDFYKNKKSNVQYSDFIKKIQDENNHINQDQQLNNQNQDKNTNNYNNTLNFTNQNTGQRKNTNQNFFGAQFRTSCIKNYKNQQVDQIQEEPNNILRMEKNLIDQVNDKNLDNYESKQQISQFMKNHKLQNEFN</sequence>
<feature type="region of interest" description="Disordered" evidence="1">
    <location>
        <begin position="275"/>
        <end position="298"/>
    </location>
</feature>
<gene>
    <name evidence="3" type="ORF">PPERSA_12360</name>
</gene>
<dbReference type="InterPro" id="IPR013083">
    <property type="entry name" value="Znf_RING/FYVE/PHD"/>
</dbReference>
<dbReference type="AlphaFoldDB" id="A0A0V0R8C9"/>
<organism evidence="3 4">
    <name type="scientific">Pseudocohnilembus persalinus</name>
    <name type="common">Ciliate</name>
    <dbReference type="NCBI Taxonomy" id="266149"/>
    <lineage>
        <taxon>Eukaryota</taxon>
        <taxon>Sar</taxon>
        <taxon>Alveolata</taxon>
        <taxon>Ciliophora</taxon>
        <taxon>Intramacronucleata</taxon>
        <taxon>Oligohymenophorea</taxon>
        <taxon>Scuticociliatia</taxon>
        <taxon>Philasterida</taxon>
        <taxon>Pseudocohnilembidae</taxon>
        <taxon>Pseudocohnilembus</taxon>
    </lineage>
</organism>
<name>A0A0V0R8C9_PSEPJ</name>
<dbReference type="Gene3D" id="3.30.40.10">
    <property type="entry name" value="Zinc/RING finger domain, C3HC4 (zinc finger)"/>
    <property type="match status" value="1"/>
</dbReference>
<evidence type="ECO:0000313" key="3">
    <source>
        <dbReference type="EMBL" id="KRX10739.1"/>
    </source>
</evidence>
<feature type="transmembrane region" description="Helical" evidence="2">
    <location>
        <begin position="178"/>
        <end position="199"/>
    </location>
</feature>
<keyword evidence="4" id="KW-1185">Reference proteome</keyword>
<evidence type="ECO:0000313" key="4">
    <source>
        <dbReference type="Proteomes" id="UP000054937"/>
    </source>
</evidence>
<dbReference type="EMBL" id="LDAU01000021">
    <property type="protein sequence ID" value="KRX10739.1"/>
    <property type="molecule type" value="Genomic_DNA"/>
</dbReference>
<feature type="transmembrane region" description="Helical" evidence="2">
    <location>
        <begin position="129"/>
        <end position="149"/>
    </location>
</feature>
<accession>A0A0V0R8C9</accession>
<keyword evidence="2" id="KW-1133">Transmembrane helix</keyword>
<protein>
    <submittedName>
        <fullName evidence="3">Uncharacterized protein</fullName>
    </submittedName>
</protein>